<evidence type="ECO:0000313" key="1">
    <source>
        <dbReference type="EMBL" id="KAI4803888.1"/>
    </source>
</evidence>
<reference evidence="1" key="1">
    <citation type="submission" date="2022-05" db="EMBL/GenBank/DDBJ databases">
        <title>Chromosome-level genome of Chaenocephalus aceratus.</title>
        <authorList>
            <person name="Park H."/>
        </authorList>
    </citation>
    <scope>NUCLEOTIDE SEQUENCE</scope>
    <source>
        <strain evidence="1">KU_202001</strain>
    </source>
</reference>
<keyword evidence="2" id="KW-1185">Reference proteome</keyword>
<sequence length="67" mass="6920">GIKGTFKERQRDWPGAGWVPLLSTGGAGQIKTARAPPPASLPTPSSCTLVGVNDSGMKQARKGEEGD</sequence>
<evidence type="ECO:0000313" key="2">
    <source>
        <dbReference type="Proteomes" id="UP001057452"/>
    </source>
</evidence>
<name>A0ACB9VVK9_CHAAC</name>
<gene>
    <name evidence="1" type="ORF">KUCAC02_025535</name>
</gene>
<organism evidence="1 2">
    <name type="scientific">Chaenocephalus aceratus</name>
    <name type="common">Blackfin icefish</name>
    <name type="synonym">Chaenichthys aceratus</name>
    <dbReference type="NCBI Taxonomy" id="36190"/>
    <lineage>
        <taxon>Eukaryota</taxon>
        <taxon>Metazoa</taxon>
        <taxon>Chordata</taxon>
        <taxon>Craniata</taxon>
        <taxon>Vertebrata</taxon>
        <taxon>Euteleostomi</taxon>
        <taxon>Actinopterygii</taxon>
        <taxon>Neopterygii</taxon>
        <taxon>Teleostei</taxon>
        <taxon>Neoteleostei</taxon>
        <taxon>Acanthomorphata</taxon>
        <taxon>Eupercaria</taxon>
        <taxon>Perciformes</taxon>
        <taxon>Notothenioidei</taxon>
        <taxon>Channichthyidae</taxon>
        <taxon>Chaenocephalus</taxon>
    </lineage>
</organism>
<feature type="non-terminal residue" evidence="1">
    <location>
        <position position="1"/>
    </location>
</feature>
<protein>
    <submittedName>
        <fullName evidence="1">Uncharacterized protein</fullName>
    </submittedName>
</protein>
<accession>A0ACB9VVK9</accession>
<proteinExistence type="predicted"/>
<dbReference type="Proteomes" id="UP001057452">
    <property type="component" value="Chromosome 15"/>
</dbReference>
<comment type="caution">
    <text evidence="1">The sequence shown here is derived from an EMBL/GenBank/DDBJ whole genome shotgun (WGS) entry which is preliminary data.</text>
</comment>
<feature type="non-terminal residue" evidence="1">
    <location>
        <position position="67"/>
    </location>
</feature>
<dbReference type="EMBL" id="CM043799">
    <property type="protein sequence ID" value="KAI4803888.1"/>
    <property type="molecule type" value="Genomic_DNA"/>
</dbReference>